<reference evidence="3 4" key="1">
    <citation type="journal article" date="2021" name="Elife">
        <title>Chloroplast acquisition without the gene transfer in kleptoplastic sea slugs, Plakobranchus ocellatus.</title>
        <authorList>
            <person name="Maeda T."/>
            <person name="Takahashi S."/>
            <person name="Yoshida T."/>
            <person name="Shimamura S."/>
            <person name="Takaki Y."/>
            <person name="Nagai Y."/>
            <person name="Toyoda A."/>
            <person name="Suzuki Y."/>
            <person name="Arimoto A."/>
            <person name="Ishii H."/>
            <person name="Satoh N."/>
            <person name="Nishiyama T."/>
            <person name="Hasebe M."/>
            <person name="Maruyama T."/>
            <person name="Minagawa J."/>
            <person name="Obokata J."/>
            <person name="Shigenobu S."/>
        </authorList>
    </citation>
    <scope>NUCLEOTIDE SEQUENCE [LARGE SCALE GENOMIC DNA]</scope>
</reference>
<dbReference type="AlphaFoldDB" id="A0AAV4ASD0"/>
<organism evidence="3 4">
    <name type="scientific">Plakobranchus ocellatus</name>
    <dbReference type="NCBI Taxonomy" id="259542"/>
    <lineage>
        <taxon>Eukaryota</taxon>
        <taxon>Metazoa</taxon>
        <taxon>Spiralia</taxon>
        <taxon>Lophotrochozoa</taxon>
        <taxon>Mollusca</taxon>
        <taxon>Gastropoda</taxon>
        <taxon>Heterobranchia</taxon>
        <taxon>Euthyneura</taxon>
        <taxon>Panpulmonata</taxon>
        <taxon>Sacoglossa</taxon>
        <taxon>Placobranchoidea</taxon>
        <taxon>Plakobranchidae</taxon>
        <taxon>Plakobranchus</taxon>
    </lineage>
</organism>
<proteinExistence type="predicted"/>
<sequence length="232" mass="26061">MIYPVQDKCEQDVRKDCCFVLSRHRTIKKPGLTLTSRRRLVSRCVTGNWIISSLLSMTLSLSYFQSSRFALSTLDPFMRSFYAAKNPSGSHEEHVAVTLVILLAFSAGLVVILVAYYSICKALSAVSHVGRNRISPGQTSPHLQSDSSDLTLSIARSYRPQYTIRPQQGDPRLSGPPSGQGTGGGVRTHDKRVPEDLRADLPYNCATDTLYIRVFINYDRYRKANKITMRKR</sequence>
<evidence type="ECO:0000256" key="2">
    <source>
        <dbReference type="SAM" id="Phobius"/>
    </source>
</evidence>
<dbReference type="SUPFAM" id="SSF81321">
    <property type="entry name" value="Family A G protein-coupled receptor-like"/>
    <property type="match status" value="1"/>
</dbReference>
<feature type="region of interest" description="Disordered" evidence="1">
    <location>
        <begin position="164"/>
        <end position="193"/>
    </location>
</feature>
<evidence type="ECO:0000313" key="3">
    <source>
        <dbReference type="EMBL" id="GFO09795.1"/>
    </source>
</evidence>
<keyword evidence="4" id="KW-1185">Reference proteome</keyword>
<evidence type="ECO:0000313" key="4">
    <source>
        <dbReference type="Proteomes" id="UP000735302"/>
    </source>
</evidence>
<protein>
    <submittedName>
        <fullName evidence="3">Uncharacterized protein</fullName>
    </submittedName>
</protein>
<feature type="transmembrane region" description="Helical" evidence="2">
    <location>
        <begin position="95"/>
        <end position="117"/>
    </location>
</feature>
<feature type="transmembrane region" description="Helical" evidence="2">
    <location>
        <begin position="45"/>
        <end position="64"/>
    </location>
</feature>
<dbReference type="Gene3D" id="1.20.1070.10">
    <property type="entry name" value="Rhodopsin 7-helix transmembrane proteins"/>
    <property type="match status" value="1"/>
</dbReference>
<name>A0AAV4ASD0_9GAST</name>
<evidence type="ECO:0000256" key="1">
    <source>
        <dbReference type="SAM" id="MobiDB-lite"/>
    </source>
</evidence>
<comment type="caution">
    <text evidence="3">The sequence shown here is derived from an EMBL/GenBank/DDBJ whole genome shotgun (WGS) entry which is preliminary data.</text>
</comment>
<accession>A0AAV4ASD0</accession>
<keyword evidence="2" id="KW-0812">Transmembrane</keyword>
<dbReference type="Proteomes" id="UP000735302">
    <property type="component" value="Unassembled WGS sequence"/>
</dbReference>
<dbReference type="EMBL" id="BLXT01004129">
    <property type="protein sequence ID" value="GFO09795.1"/>
    <property type="molecule type" value="Genomic_DNA"/>
</dbReference>
<gene>
    <name evidence="3" type="ORF">PoB_003630000</name>
</gene>
<keyword evidence="2" id="KW-0472">Membrane</keyword>
<keyword evidence="2" id="KW-1133">Transmembrane helix</keyword>